<dbReference type="Pfam" id="PF05729">
    <property type="entry name" value="NACHT"/>
    <property type="match status" value="1"/>
</dbReference>
<name>A0A1L9QSR6_9CYAN</name>
<proteinExistence type="predicted"/>
<dbReference type="InterPro" id="IPR007111">
    <property type="entry name" value="NACHT_NTPase"/>
</dbReference>
<comment type="caution">
    <text evidence="3">The sequence shown here is derived from an EMBL/GenBank/DDBJ whole genome shotgun (WGS) entry which is preliminary data.</text>
</comment>
<keyword evidence="1" id="KW-0472">Membrane</keyword>
<dbReference type="PROSITE" id="PS50837">
    <property type="entry name" value="NACHT"/>
    <property type="match status" value="1"/>
</dbReference>
<protein>
    <recommendedName>
        <fullName evidence="2">NACHT domain-containing protein</fullName>
    </recommendedName>
</protein>
<dbReference type="InterPro" id="IPR027417">
    <property type="entry name" value="P-loop_NTPase"/>
</dbReference>
<accession>A0A1L9QSR6</accession>
<dbReference type="Gene3D" id="1.25.40.620">
    <property type="match status" value="1"/>
</dbReference>
<evidence type="ECO:0000313" key="4">
    <source>
        <dbReference type="Proteomes" id="UP000183940"/>
    </source>
</evidence>
<keyword evidence="1" id="KW-1133">Transmembrane helix</keyword>
<dbReference type="Gene3D" id="1.10.10.1770">
    <property type="entry name" value="Gun4-like"/>
    <property type="match status" value="1"/>
</dbReference>
<dbReference type="CDD" id="cd16383">
    <property type="entry name" value="GUN4"/>
    <property type="match status" value="1"/>
</dbReference>
<dbReference type="InterPro" id="IPR037215">
    <property type="entry name" value="GUN4-like_sf"/>
</dbReference>
<reference evidence="3" key="1">
    <citation type="submission" date="2016-10" db="EMBL/GenBank/DDBJ databases">
        <title>CRISPR-Cas defence system in Roseofilum reptotaenium: evidence of a bacteriophage-cyanobacterium arms race in the coral black band disease.</title>
        <authorList>
            <person name="Buerger P."/>
            <person name="Wood-Charlson E.M."/>
            <person name="Weynberg K.D."/>
            <person name="Willis B."/>
            <person name="Van Oppen M.J."/>
        </authorList>
    </citation>
    <scope>NUCLEOTIDE SEQUENCE [LARGE SCALE GENOMIC DNA]</scope>
    <source>
        <strain evidence="3">AO1-A</strain>
    </source>
</reference>
<evidence type="ECO:0000313" key="3">
    <source>
        <dbReference type="EMBL" id="OJJ25692.1"/>
    </source>
</evidence>
<evidence type="ECO:0000259" key="2">
    <source>
        <dbReference type="PROSITE" id="PS50837"/>
    </source>
</evidence>
<dbReference type="STRING" id="1925591.BI308_10230"/>
<keyword evidence="4" id="KW-1185">Reference proteome</keyword>
<sequence>MTEETREEQQEEQRSESVTIDNASARQWIRGPLLTFVRWMPLGGSGGAFIAFLFQQEWLIALLLLPVNAVSVVWAAYSKSFLRTLAEIYEERGTEDAKGLIAWIDQTNQRIPSAIQWQLAGVEDKCLTLQGNMWPDFEMEGFNPALGTYTPLLNEVFVSLGLSNSFIQNLAGESLPLFPGMKWDRKKLEIIQKKSLDIWDILRKANKIKAYRRLAIISWGGYGKTTLLRHITYIYTQKKEGRYRAPKVLPVLLLLRQWQSLIVNKKNLTLPQLIENHHIPSLPGYDQLKLPHNWAKKHLENGNILVMIDGFDEVNEIWRITISKWLGKEMKQYPEAYFIVTSRPSGYKLFAYKYKLKGELFIQPFNRHQQERFVQNWYWHQERYARGGRNTPKVKAEARTKADNLLEQLKSRPELDDLAKISLLLNLIVNVHRTYPSEQLPRRRSDLYRQVINLQLVNRPLARNLSLLLPADEAEHILQEFALYMVQKNKPEIDYYLLYNCIKDPVARFDCSVDVMILIQQIVEVSELLVKRDDDYQFAHLSFQGYLAAREIIRTKQEELLIQNWQASLWRETILLYAAQVNPNQFLKALINIGTADAVALAYDCIKETPRKINPEIEKELQELEANVSNLLFQDLQRYLRNGEWQKADEETTRLMLQLGDDENKGYLDSNDLRKFPRDELRGIDQLWVKYSKGKFGFSVQKQIWLDLGGKLGVYDDNMWKEFGNRIGWIKENRWLRYPNGYTFNTKGLQGHLPRLVGVCVGGIEGIVASFLFSKL</sequence>
<dbReference type="GO" id="GO:0046906">
    <property type="term" value="F:tetrapyrrole binding"/>
    <property type="evidence" value="ECO:0007669"/>
    <property type="project" value="TreeGrafter"/>
</dbReference>
<dbReference type="AlphaFoldDB" id="A0A1L9QSR6"/>
<dbReference type="SUPFAM" id="SSF52540">
    <property type="entry name" value="P-loop containing nucleoside triphosphate hydrolases"/>
    <property type="match status" value="1"/>
</dbReference>
<keyword evidence="1" id="KW-0812">Transmembrane</keyword>
<dbReference type="Pfam" id="PF05419">
    <property type="entry name" value="GUN4"/>
    <property type="match status" value="1"/>
</dbReference>
<feature type="transmembrane region" description="Helical" evidence="1">
    <location>
        <begin position="58"/>
        <end position="77"/>
    </location>
</feature>
<dbReference type="PANTHER" id="PTHR34800:SF1">
    <property type="entry name" value="TETRAPYRROLE-BINDING PROTEIN, CHLOROPLASTIC"/>
    <property type="match status" value="1"/>
</dbReference>
<evidence type="ECO:0000256" key="1">
    <source>
        <dbReference type="SAM" id="Phobius"/>
    </source>
</evidence>
<dbReference type="InterPro" id="IPR008629">
    <property type="entry name" value="GUN4-like"/>
</dbReference>
<gene>
    <name evidence="3" type="ORF">BI308_10230</name>
</gene>
<dbReference type="SUPFAM" id="SSF140869">
    <property type="entry name" value="GUN4-like"/>
    <property type="match status" value="1"/>
</dbReference>
<dbReference type="Gene3D" id="3.40.50.300">
    <property type="entry name" value="P-loop containing nucleotide triphosphate hydrolases"/>
    <property type="match status" value="1"/>
</dbReference>
<dbReference type="Proteomes" id="UP000183940">
    <property type="component" value="Unassembled WGS sequence"/>
</dbReference>
<dbReference type="EMBL" id="MLAW01000014">
    <property type="protein sequence ID" value="OJJ25692.1"/>
    <property type="molecule type" value="Genomic_DNA"/>
</dbReference>
<organism evidence="3 4">
    <name type="scientific">Roseofilum reptotaenium AO1-A</name>
    <dbReference type="NCBI Taxonomy" id="1925591"/>
    <lineage>
        <taxon>Bacteria</taxon>
        <taxon>Bacillati</taxon>
        <taxon>Cyanobacteriota</taxon>
        <taxon>Cyanophyceae</taxon>
        <taxon>Desertifilales</taxon>
        <taxon>Desertifilaceae</taxon>
        <taxon>Roseofilum</taxon>
    </lineage>
</organism>
<feature type="domain" description="NACHT" evidence="2">
    <location>
        <begin position="212"/>
        <end position="346"/>
    </location>
</feature>
<dbReference type="PANTHER" id="PTHR34800">
    <property type="entry name" value="TETRAPYRROLE-BINDING PROTEIN, CHLOROPLASTIC"/>
    <property type="match status" value="1"/>
</dbReference>